<dbReference type="SUPFAM" id="SSF51004">
    <property type="entry name" value="C-terminal (heme d1) domain of cytochrome cd1-nitrite reductase"/>
    <property type="match status" value="1"/>
</dbReference>
<protein>
    <submittedName>
        <fullName evidence="3">Lactonase family protein</fullName>
    </submittedName>
</protein>
<dbReference type="InterPro" id="IPR050282">
    <property type="entry name" value="Cycloisomerase_2"/>
</dbReference>
<keyword evidence="4" id="KW-1185">Reference proteome</keyword>
<dbReference type="InterPro" id="IPR015943">
    <property type="entry name" value="WD40/YVTN_repeat-like_dom_sf"/>
</dbReference>
<dbReference type="PANTHER" id="PTHR30344">
    <property type="entry name" value="6-PHOSPHOGLUCONOLACTONASE-RELATED"/>
    <property type="match status" value="1"/>
</dbReference>
<evidence type="ECO:0000313" key="3">
    <source>
        <dbReference type="EMBL" id="MFD1292883.1"/>
    </source>
</evidence>
<evidence type="ECO:0000256" key="1">
    <source>
        <dbReference type="ARBA" id="ARBA00005564"/>
    </source>
</evidence>
<dbReference type="Gene3D" id="2.130.10.10">
    <property type="entry name" value="YVTN repeat-like/Quinoprotein amine dehydrogenase"/>
    <property type="match status" value="1"/>
</dbReference>
<comment type="similarity">
    <text evidence="1">Belongs to the cycloisomerase 2 family.</text>
</comment>
<keyword evidence="2" id="KW-0313">Glucose metabolism</keyword>
<comment type="caution">
    <text evidence="3">The sequence shown here is derived from an EMBL/GenBank/DDBJ whole genome shotgun (WGS) entry which is preliminary data.</text>
</comment>
<evidence type="ECO:0000256" key="2">
    <source>
        <dbReference type="ARBA" id="ARBA00022526"/>
    </source>
</evidence>
<reference evidence="4" key="1">
    <citation type="journal article" date="2019" name="Int. J. Syst. Evol. Microbiol.">
        <title>The Global Catalogue of Microorganisms (GCM) 10K type strain sequencing project: providing services to taxonomists for standard genome sequencing and annotation.</title>
        <authorList>
            <consortium name="The Broad Institute Genomics Platform"/>
            <consortium name="The Broad Institute Genome Sequencing Center for Infectious Disease"/>
            <person name="Wu L."/>
            <person name="Ma J."/>
        </authorList>
    </citation>
    <scope>NUCLEOTIDE SEQUENCE [LARGE SCALE GENOMIC DNA]</scope>
    <source>
        <strain evidence="4">CCUG 62221</strain>
    </source>
</reference>
<sequence>MKTVFTVLFVFISQIIVAQHVPLYVGSYTNTESEGIYYYSFNTNTGTLSNKKLAVKAENPSFITFSANKDFLYAVSESDKESTVASYAVTENGTLNLLNKVSSNGSGPCHIQLNQSSTKAVVSNYGGGTVSIYNLQKNGSFINAFQVVNNNIPGVPAHAHSGKFYNNELFVADLGRNFLSQYVEKDNTYVLKKNYMMAKKAGPRHFEISKNGSFIYVINELNSTITALKRVEDTYTEIQTISTLKDGFIGMNACADIHLSNNQQFLYGSNRGENTIVVYKRNLETGLLSKIQSIFVEGDWPRNFTLSPNGKFLLVANQRSNNISVYNVQKETGKLTFMYSEACVSPVCLLF</sequence>
<dbReference type="InterPro" id="IPR011048">
    <property type="entry name" value="Haem_d1_sf"/>
</dbReference>
<dbReference type="PANTHER" id="PTHR30344:SF1">
    <property type="entry name" value="6-PHOSPHOGLUCONOLACTONASE"/>
    <property type="match status" value="1"/>
</dbReference>
<proteinExistence type="inferred from homology"/>
<dbReference type="Proteomes" id="UP001597241">
    <property type="component" value="Unassembled WGS sequence"/>
</dbReference>
<name>A0ABW3WMH9_9FLAO</name>
<evidence type="ECO:0000313" key="4">
    <source>
        <dbReference type="Proteomes" id="UP001597241"/>
    </source>
</evidence>
<dbReference type="Pfam" id="PF10282">
    <property type="entry name" value="Lactonase"/>
    <property type="match status" value="1"/>
</dbReference>
<accession>A0ABW3WMH9</accession>
<gene>
    <name evidence="3" type="ORF">ACFQ5N_03450</name>
</gene>
<keyword evidence="2" id="KW-0119">Carbohydrate metabolism</keyword>
<dbReference type="EMBL" id="JBHTMV010000003">
    <property type="protein sequence ID" value="MFD1292883.1"/>
    <property type="molecule type" value="Genomic_DNA"/>
</dbReference>
<organism evidence="3 4">
    <name type="scientific">Lutibacter holmesii</name>
    <dbReference type="NCBI Taxonomy" id="1137985"/>
    <lineage>
        <taxon>Bacteria</taxon>
        <taxon>Pseudomonadati</taxon>
        <taxon>Bacteroidota</taxon>
        <taxon>Flavobacteriia</taxon>
        <taxon>Flavobacteriales</taxon>
        <taxon>Flavobacteriaceae</taxon>
        <taxon>Lutibacter</taxon>
    </lineage>
</organism>
<dbReference type="RefSeq" id="WP_386807770.1">
    <property type="nucleotide sequence ID" value="NZ_JBHTMV010000003.1"/>
</dbReference>
<dbReference type="InterPro" id="IPR019405">
    <property type="entry name" value="Lactonase_7-beta_prop"/>
</dbReference>